<dbReference type="EMBL" id="BMHY01000010">
    <property type="protein sequence ID" value="GGG81256.1"/>
    <property type="molecule type" value="Genomic_DNA"/>
</dbReference>
<feature type="transmembrane region" description="Helical" evidence="1">
    <location>
        <begin position="228"/>
        <end position="248"/>
    </location>
</feature>
<comment type="caution">
    <text evidence="2">The sequence shown here is derived from an EMBL/GenBank/DDBJ whole genome shotgun (WGS) entry which is preliminary data.</text>
</comment>
<keyword evidence="1" id="KW-0472">Membrane</keyword>
<evidence type="ECO:0000256" key="1">
    <source>
        <dbReference type="SAM" id="Phobius"/>
    </source>
</evidence>
<evidence type="ECO:0008006" key="4">
    <source>
        <dbReference type="Google" id="ProtNLM"/>
    </source>
</evidence>
<keyword evidence="1" id="KW-0812">Transmembrane</keyword>
<accession>A0A917HKM1</accession>
<keyword evidence="1" id="KW-1133">Transmembrane helix</keyword>
<organism evidence="2 3">
    <name type="scientific">Paenibacillus radicis</name>
    <name type="common">ex Gao et al. 2016</name>
    <dbReference type="NCBI Taxonomy" id="1737354"/>
    <lineage>
        <taxon>Bacteria</taxon>
        <taxon>Bacillati</taxon>
        <taxon>Bacillota</taxon>
        <taxon>Bacilli</taxon>
        <taxon>Bacillales</taxon>
        <taxon>Paenibacillaceae</taxon>
        <taxon>Paenibacillus</taxon>
    </lineage>
</organism>
<gene>
    <name evidence="2" type="ORF">GCM10010918_43110</name>
</gene>
<dbReference type="PANTHER" id="PTHR43471">
    <property type="entry name" value="ABC TRANSPORTER PERMEASE"/>
    <property type="match status" value="1"/>
</dbReference>
<feature type="transmembrane region" description="Helical" evidence="1">
    <location>
        <begin position="185"/>
        <end position="208"/>
    </location>
</feature>
<dbReference type="AlphaFoldDB" id="A0A917HKM1"/>
<dbReference type="GO" id="GO:0140359">
    <property type="term" value="F:ABC-type transporter activity"/>
    <property type="evidence" value="ECO:0007669"/>
    <property type="project" value="InterPro"/>
</dbReference>
<feature type="transmembrane region" description="Helical" evidence="1">
    <location>
        <begin position="73"/>
        <end position="92"/>
    </location>
</feature>
<feature type="transmembrane region" description="Helical" evidence="1">
    <location>
        <begin position="113"/>
        <end position="141"/>
    </location>
</feature>
<proteinExistence type="predicted"/>
<protein>
    <recommendedName>
        <fullName evidence="4">ABC transporter permease</fullName>
    </recommendedName>
</protein>
<feature type="transmembrane region" description="Helical" evidence="1">
    <location>
        <begin position="153"/>
        <end position="178"/>
    </location>
</feature>
<sequence length="257" mass="27530">MSQWMIIWRKELLELARSYKLLWLPLVFLLLGVSQPIVTYFLPDILANAGNFPQGTVIEMPKPQSGEVLAQTLQQYGMIGSLIVALGFMGAVSSERNSGAASMILVKPISRSAYLLAKWTAMLVLVWGSLTIGYLGAWYYTSLLIGEVDAIRAIQALLVFALWLSVIGTLMIAGSVWLRSGAAAAFSALGLAILLSLTASFLPSALAWSPGQLPGLASGFLLGSIPDAAGMIIIAGAVLTAAILYAAVWRMRRMELP</sequence>
<feature type="transmembrane region" description="Helical" evidence="1">
    <location>
        <begin position="21"/>
        <end position="42"/>
    </location>
</feature>
<keyword evidence="3" id="KW-1185">Reference proteome</keyword>
<evidence type="ECO:0000313" key="2">
    <source>
        <dbReference type="EMBL" id="GGG81256.1"/>
    </source>
</evidence>
<reference evidence="2 3" key="1">
    <citation type="journal article" date="2014" name="Int. J. Syst. Evol. Microbiol.">
        <title>Complete genome sequence of Corynebacterium casei LMG S-19264T (=DSM 44701T), isolated from a smear-ripened cheese.</title>
        <authorList>
            <consortium name="US DOE Joint Genome Institute (JGI-PGF)"/>
            <person name="Walter F."/>
            <person name="Albersmeier A."/>
            <person name="Kalinowski J."/>
            <person name="Ruckert C."/>
        </authorList>
    </citation>
    <scope>NUCLEOTIDE SEQUENCE [LARGE SCALE GENOMIC DNA]</scope>
    <source>
        <strain evidence="2 3">CGMCC 1.15286</strain>
    </source>
</reference>
<dbReference type="Pfam" id="PF12679">
    <property type="entry name" value="ABC2_membrane_2"/>
    <property type="match status" value="1"/>
</dbReference>
<name>A0A917HKM1_9BACL</name>
<dbReference type="Proteomes" id="UP000600247">
    <property type="component" value="Unassembled WGS sequence"/>
</dbReference>
<dbReference type="GO" id="GO:0005886">
    <property type="term" value="C:plasma membrane"/>
    <property type="evidence" value="ECO:0007669"/>
    <property type="project" value="UniProtKB-SubCell"/>
</dbReference>
<evidence type="ECO:0000313" key="3">
    <source>
        <dbReference type="Proteomes" id="UP000600247"/>
    </source>
</evidence>